<dbReference type="Proteomes" id="UP000324285">
    <property type="component" value="Chromosome"/>
</dbReference>
<gene>
    <name evidence="2" type="ORF">E4T21_13980</name>
</gene>
<dbReference type="AlphaFoldDB" id="A0A5C1NIF1"/>
<evidence type="ECO:0000256" key="1">
    <source>
        <dbReference type="SAM" id="Phobius"/>
    </source>
</evidence>
<dbReference type="RefSeq" id="WP_149285655.1">
    <property type="nucleotide sequence ID" value="NZ_CP038437.2"/>
</dbReference>
<keyword evidence="1" id="KW-0472">Membrane</keyword>
<name>A0A5C1NIF1_9GAMM</name>
<dbReference type="OrthoDB" id="7361737at2"/>
<keyword evidence="1" id="KW-1133">Transmembrane helix</keyword>
<evidence type="ECO:0000313" key="3">
    <source>
        <dbReference type="Proteomes" id="UP000324285"/>
    </source>
</evidence>
<feature type="transmembrane region" description="Helical" evidence="1">
    <location>
        <begin position="75"/>
        <end position="94"/>
    </location>
</feature>
<dbReference type="EMBL" id="CP038437">
    <property type="protein sequence ID" value="QEM82531.1"/>
    <property type="molecule type" value="Genomic_DNA"/>
</dbReference>
<reference evidence="2" key="1">
    <citation type="submission" date="2021-02" db="EMBL/GenBank/DDBJ databases">
        <title>Strain Y2R2, a novel species of the genus Halomonas.</title>
        <authorList>
            <person name="Huang H."/>
        </authorList>
    </citation>
    <scope>NUCLEOTIDE SEQUENCE</scope>
    <source>
        <strain evidence="2">Y2R2</strain>
    </source>
</reference>
<proteinExistence type="predicted"/>
<sequence length="95" mass="10067">MENLFSWLGETLGHMIRFVVDTLGAMFSGIDDAAAGFANGLSSSLGISPSLFSMAFLALGIFFLYRAVRALIRGAVIAAILWALFALVVLGTLLP</sequence>
<organism evidence="2 3">
    <name type="scientific">Halomonas binhaiensis</name>
    <dbReference type="NCBI Taxonomy" id="2562282"/>
    <lineage>
        <taxon>Bacteria</taxon>
        <taxon>Pseudomonadati</taxon>
        <taxon>Pseudomonadota</taxon>
        <taxon>Gammaproteobacteria</taxon>
        <taxon>Oceanospirillales</taxon>
        <taxon>Halomonadaceae</taxon>
        <taxon>Halomonas</taxon>
    </lineage>
</organism>
<keyword evidence="3" id="KW-1185">Reference proteome</keyword>
<feature type="transmembrane region" description="Helical" evidence="1">
    <location>
        <begin position="47"/>
        <end position="68"/>
    </location>
</feature>
<dbReference type="KEGG" id="hbh:E4T21_13980"/>
<keyword evidence="1" id="KW-0812">Transmembrane</keyword>
<evidence type="ECO:0000313" key="2">
    <source>
        <dbReference type="EMBL" id="QEM82531.1"/>
    </source>
</evidence>
<protein>
    <submittedName>
        <fullName evidence="2">Uncharacterized protein</fullName>
    </submittedName>
</protein>
<accession>A0A5C1NIF1</accession>